<keyword evidence="1" id="KW-0472">Membrane</keyword>
<feature type="transmembrane region" description="Helical" evidence="1">
    <location>
        <begin position="144"/>
        <end position="166"/>
    </location>
</feature>
<keyword evidence="1" id="KW-0812">Transmembrane</keyword>
<dbReference type="EMBL" id="BAABKN010000030">
    <property type="protein sequence ID" value="GAA4754184.1"/>
    <property type="molecule type" value="Genomic_DNA"/>
</dbReference>
<name>A0ABP8ZEE6_9ACTN</name>
<comment type="caution">
    <text evidence="2">The sequence shown here is derived from an EMBL/GenBank/DDBJ whole genome shotgun (WGS) entry which is preliminary data.</text>
</comment>
<evidence type="ECO:0000256" key="1">
    <source>
        <dbReference type="SAM" id="Phobius"/>
    </source>
</evidence>
<evidence type="ECO:0000313" key="3">
    <source>
        <dbReference type="Proteomes" id="UP001499882"/>
    </source>
</evidence>
<accession>A0ABP8ZEE6</accession>
<feature type="transmembrane region" description="Helical" evidence="1">
    <location>
        <begin position="284"/>
        <end position="304"/>
    </location>
</feature>
<evidence type="ECO:0000313" key="2">
    <source>
        <dbReference type="EMBL" id="GAA4754184.1"/>
    </source>
</evidence>
<feature type="transmembrane region" description="Helical" evidence="1">
    <location>
        <begin position="105"/>
        <end position="123"/>
    </location>
</feature>
<reference evidence="3" key="1">
    <citation type="journal article" date="2019" name="Int. J. Syst. Evol. Microbiol.">
        <title>The Global Catalogue of Microorganisms (GCM) 10K type strain sequencing project: providing services to taxonomists for standard genome sequencing and annotation.</title>
        <authorList>
            <consortium name="The Broad Institute Genomics Platform"/>
            <consortium name="The Broad Institute Genome Sequencing Center for Infectious Disease"/>
            <person name="Wu L."/>
            <person name="Ma J."/>
        </authorList>
    </citation>
    <scope>NUCLEOTIDE SEQUENCE [LARGE SCALE GENOMIC DNA]</scope>
    <source>
        <strain evidence="3">JCM 18532</strain>
    </source>
</reference>
<gene>
    <name evidence="2" type="ORF">GCM10023350_44390</name>
</gene>
<feature type="transmembrane region" description="Helical" evidence="1">
    <location>
        <begin position="64"/>
        <end position="85"/>
    </location>
</feature>
<proteinExistence type="predicted"/>
<organism evidence="2 3">
    <name type="scientific">Nocardioides endophyticus</name>
    <dbReference type="NCBI Taxonomy" id="1353775"/>
    <lineage>
        <taxon>Bacteria</taxon>
        <taxon>Bacillati</taxon>
        <taxon>Actinomycetota</taxon>
        <taxon>Actinomycetes</taxon>
        <taxon>Propionibacteriales</taxon>
        <taxon>Nocardioidaceae</taxon>
        <taxon>Nocardioides</taxon>
    </lineage>
</organism>
<feature type="transmembrane region" description="Helical" evidence="1">
    <location>
        <begin position="216"/>
        <end position="239"/>
    </location>
</feature>
<protein>
    <submittedName>
        <fullName evidence="2">ABC transporter permease</fullName>
    </submittedName>
</protein>
<keyword evidence="3" id="KW-1185">Reference proteome</keyword>
<keyword evidence="1" id="KW-1133">Transmembrane helix</keyword>
<dbReference type="Proteomes" id="UP001499882">
    <property type="component" value="Unassembled WGS sequence"/>
</dbReference>
<feature type="transmembrane region" description="Helical" evidence="1">
    <location>
        <begin position="186"/>
        <end position="209"/>
    </location>
</feature>
<sequence length="311" mass="32546">MSSPSDHAGTALSESAHGPTGVIHDLGYRPYGGPRLGEGPVAWGFFKTGLRNTYGLGRSARSKVLPMGLLAMMLLPALILVGVLVQARKLLGLDEQIVAYSTYPITTQLLVSVFVAAQAPALISRDLRFRSITLYLARPMRRSVYVLVRLASLTTATFVLIGAPLLLMYLGGLLADLPVGRETGRFLGAAVGAVLLAACLSGLAALVAALTVRRGLAVAAVIVVLVVSYTVVATIQGIAYDSGNLRVGEVAGLFSPYTLVNGVQVFLFDSPEATITPPTGTAMGVLYVGVVVVTVLGAIGGLLVRYRRVEP</sequence>
<dbReference type="RefSeq" id="WP_345529254.1">
    <property type="nucleotide sequence ID" value="NZ_BAABKN010000030.1"/>
</dbReference>